<organism evidence="3 4">
    <name type="scientific">Candidatus Comchoanobacter bicostacola</name>
    <dbReference type="NCBI Taxonomy" id="2919598"/>
    <lineage>
        <taxon>Bacteria</taxon>
        <taxon>Pseudomonadati</taxon>
        <taxon>Pseudomonadota</taxon>
        <taxon>Gammaproteobacteria</taxon>
        <taxon>Candidatus Comchoanobacterales</taxon>
        <taxon>Candidatus Comchoanobacteraceae</taxon>
        <taxon>Candidatus Comchoanobacter</taxon>
    </lineage>
</organism>
<proteinExistence type="predicted"/>
<dbReference type="Pfam" id="PF02592">
    <property type="entry name" value="Vut_1"/>
    <property type="match status" value="1"/>
</dbReference>
<reference evidence="3 4" key="1">
    <citation type="journal article" date="2022" name="Nat. Microbiol.">
        <title>The microbiome of a bacterivorous marine choanoflagellate contains a resource-demanding obligate bacterial associate.</title>
        <authorList>
            <person name="Needham D.M."/>
            <person name="Poirier C."/>
            <person name="Bachy C."/>
            <person name="George E.E."/>
            <person name="Wilken S."/>
            <person name="Yung C.C.M."/>
            <person name="Limardo A.J."/>
            <person name="Morando M."/>
            <person name="Sudek L."/>
            <person name="Malmstrom R.R."/>
            <person name="Keeling P.J."/>
            <person name="Santoro A.E."/>
            <person name="Worden A.Z."/>
        </authorList>
    </citation>
    <scope>NUCLEOTIDE SEQUENCE [LARGE SCALE GENOMIC DNA]</scope>
    <source>
        <strain evidence="3 4">Comchoano-1</strain>
    </source>
</reference>
<dbReference type="EMBL" id="CP092900">
    <property type="protein sequence ID" value="UTC24857.1"/>
    <property type="molecule type" value="Genomic_DNA"/>
</dbReference>
<evidence type="ECO:0000256" key="1">
    <source>
        <dbReference type="NCBIfam" id="TIGR00697"/>
    </source>
</evidence>
<protein>
    <recommendedName>
        <fullName evidence="1">Queuosine precursor transporter</fullName>
    </recommendedName>
</protein>
<keyword evidence="2" id="KW-1133">Transmembrane helix</keyword>
<feature type="transmembrane region" description="Helical" evidence="2">
    <location>
        <begin position="83"/>
        <end position="107"/>
    </location>
</feature>
<feature type="transmembrane region" description="Helical" evidence="2">
    <location>
        <begin position="119"/>
        <end position="137"/>
    </location>
</feature>
<gene>
    <name evidence="3" type="ORF">MMH89_01660</name>
</gene>
<evidence type="ECO:0000313" key="3">
    <source>
        <dbReference type="EMBL" id="UTC24857.1"/>
    </source>
</evidence>
<dbReference type="RefSeq" id="WP_258568646.1">
    <property type="nucleotide sequence ID" value="NZ_CP092900.1"/>
</dbReference>
<keyword evidence="4" id="KW-1185">Reference proteome</keyword>
<feature type="transmembrane region" description="Helical" evidence="2">
    <location>
        <begin position="188"/>
        <end position="207"/>
    </location>
</feature>
<evidence type="ECO:0000313" key="4">
    <source>
        <dbReference type="Proteomes" id="UP001055955"/>
    </source>
</evidence>
<feature type="transmembrane region" description="Helical" evidence="2">
    <location>
        <begin position="26"/>
        <end position="44"/>
    </location>
</feature>
<feature type="transmembrane region" description="Helical" evidence="2">
    <location>
        <begin position="157"/>
        <end position="181"/>
    </location>
</feature>
<dbReference type="InterPro" id="IPR003744">
    <property type="entry name" value="YhhQ"/>
</dbReference>
<accession>A0ABY5DLV2</accession>
<dbReference type="PANTHER" id="PTHR34300">
    <property type="entry name" value="QUEUOSINE PRECURSOR TRANSPORTER-RELATED"/>
    <property type="match status" value="1"/>
</dbReference>
<evidence type="ECO:0000256" key="2">
    <source>
        <dbReference type="SAM" id="Phobius"/>
    </source>
</evidence>
<dbReference type="Proteomes" id="UP001055955">
    <property type="component" value="Chromosome"/>
</dbReference>
<dbReference type="PANTHER" id="PTHR34300:SF2">
    <property type="entry name" value="QUEUOSINE PRECURSOR TRANSPORTER-RELATED"/>
    <property type="match status" value="1"/>
</dbReference>
<name>A0ABY5DLV2_9GAMM</name>
<sequence length="225" mass="25842">MNELVFLAHIAWVSLASYWSRSQSYAAMVMLMVAFSLLGNLMVFKQMLLFGLTVTTADVYTVGVILVLNFIREQFDDQHVYQAMKYSFIALALLSLAAYTQLAYQAVDGDVFQASYQVLLEKMPGLVLKSACVYWVVQYIDNKFFVWLSDVFNQNYLLARITLSLIFSQFLDTWLFSVWALEDIAYSLWDIILFSSMVKIICSLLMMSNTWLYATLSKCLGRDNV</sequence>
<keyword evidence="2" id="KW-0472">Membrane</keyword>
<keyword evidence="2" id="KW-0812">Transmembrane</keyword>
<dbReference type="NCBIfam" id="TIGR00697">
    <property type="entry name" value="queuosine precursor transporter"/>
    <property type="match status" value="1"/>
</dbReference>
<feature type="transmembrane region" description="Helical" evidence="2">
    <location>
        <begin position="49"/>
        <end position="71"/>
    </location>
</feature>